<keyword evidence="3" id="KW-1185">Reference proteome</keyword>
<proteinExistence type="predicted"/>
<reference evidence="2 3" key="1">
    <citation type="journal article" date="2014" name="Curr. Biol.">
        <title>The genome of the clonal raider ant Cerapachys biroi.</title>
        <authorList>
            <person name="Oxley P.R."/>
            <person name="Ji L."/>
            <person name="Fetter-Pruneda I."/>
            <person name="McKenzie S.K."/>
            <person name="Li C."/>
            <person name="Hu H."/>
            <person name="Zhang G."/>
            <person name="Kronauer D.J."/>
        </authorList>
    </citation>
    <scope>NUCLEOTIDE SEQUENCE [LARGE SCALE GENOMIC DNA]</scope>
</reference>
<feature type="region of interest" description="Disordered" evidence="1">
    <location>
        <begin position="1"/>
        <end position="75"/>
    </location>
</feature>
<sequence length="108" mass="12523">MPTFRTPSRAVADLCTDPQRPQERRRGRNDVRKMERDFDYPRPSRSDPTQPQERSIGHSRCAQTATPDPTYDRRVLGAPRALPPVSVLTWRGIYDLLTKFVSKKKDKQ</sequence>
<organism evidence="2 3">
    <name type="scientific">Ooceraea biroi</name>
    <name type="common">Clonal raider ant</name>
    <name type="synonym">Cerapachys biroi</name>
    <dbReference type="NCBI Taxonomy" id="2015173"/>
    <lineage>
        <taxon>Eukaryota</taxon>
        <taxon>Metazoa</taxon>
        <taxon>Ecdysozoa</taxon>
        <taxon>Arthropoda</taxon>
        <taxon>Hexapoda</taxon>
        <taxon>Insecta</taxon>
        <taxon>Pterygota</taxon>
        <taxon>Neoptera</taxon>
        <taxon>Endopterygota</taxon>
        <taxon>Hymenoptera</taxon>
        <taxon>Apocrita</taxon>
        <taxon>Aculeata</taxon>
        <taxon>Formicoidea</taxon>
        <taxon>Formicidae</taxon>
        <taxon>Dorylinae</taxon>
        <taxon>Ooceraea</taxon>
    </lineage>
</organism>
<dbReference type="AlphaFoldDB" id="A0A026WKZ3"/>
<feature type="compositionally biased region" description="Basic and acidic residues" evidence="1">
    <location>
        <begin position="20"/>
        <end position="45"/>
    </location>
</feature>
<protein>
    <submittedName>
        <fullName evidence="2">Uncharacterized protein</fullName>
    </submittedName>
</protein>
<accession>A0A026WKZ3</accession>
<evidence type="ECO:0000313" key="2">
    <source>
        <dbReference type="EMBL" id="EZA56700.1"/>
    </source>
</evidence>
<name>A0A026WKZ3_OOCBI</name>
<gene>
    <name evidence="2" type="ORF">X777_02304</name>
</gene>
<dbReference type="EMBL" id="KK107159">
    <property type="protein sequence ID" value="EZA56700.1"/>
    <property type="molecule type" value="Genomic_DNA"/>
</dbReference>
<dbReference type="Proteomes" id="UP000053097">
    <property type="component" value="Unassembled WGS sequence"/>
</dbReference>
<evidence type="ECO:0000313" key="3">
    <source>
        <dbReference type="Proteomes" id="UP000053097"/>
    </source>
</evidence>
<evidence type="ECO:0000256" key="1">
    <source>
        <dbReference type="SAM" id="MobiDB-lite"/>
    </source>
</evidence>